<dbReference type="OrthoDB" id="10508161at2759"/>
<feature type="compositionally biased region" description="Acidic residues" evidence="1">
    <location>
        <begin position="145"/>
        <end position="173"/>
    </location>
</feature>
<dbReference type="GeneID" id="19242261"/>
<proteinExistence type="predicted"/>
<keyword evidence="3" id="KW-1185">Reference proteome</keyword>
<dbReference type="HOGENOM" id="CLU_1408748_0_0_1"/>
<organism evidence="2 3">
    <name type="scientific">Endocarpon pusillum (strain Z07020 / HMAS-L-300199)</name>
    <name type="common">Lichen-forming fungus</name>
    <dbReference type="NCBI Taxonomy" id="1263415"/>
    <lineage>
        <taxon>Eukaryota</taxon>
        <taxon>Fungi</taxon>
        <taxon>Dikarya</taxon>
        <taxon>Ascomycota</taxon>
        <taxon>Pezizomycotina</taxon>
        <taxon>Eurotiomycetes</taxon>
        <taxon>Chaetothyriomycetidae</taxon>
        <taxon>Verrucariales</taxon>
        <taxon>Verrucariaceae</taxon>
        <taxon>Endocarpon</taxon>
    </lineage>
</organism>
<name>U1GEX9_ENDPU</name>
<evidence type="ECO:0000256" key="1">
    <source>
        <dbReference type="SAM" id="MobiDB-lite"/>
    </source>
</evidence>
<feature type="region of interest" description="Disordered" evidence="1">
    <location>
        <begin position="68"/>
        <end position="193"/>
    </location>
</feature>
<reference evidence="3" key="1">
    <citation type="journal article" date="2014" name="BMC Genomics">
        <title>Genome characteristics reveal the impact of lichenization on lichen-forming fungus Endocarpon pusillum Hedwig (Verrucariales, Ascomycota).</title>
        <authorList>
            <person name="Wang Y.-Y."/>
            <person name="Liu B."/>
            <person name="Zhang X.-Y."/>
            <person name="Zhou Q.-M."/>
            <person name="Zhang T."/>
            <person name="Li H."/>
            <person name="Yu Y.-F."/>
            <person name="Zhang X.-L."/>
            <person name="Hao X.-Y."/>
            <person name="Wang M."/>
            <person name="Wang L."/>
            <person name="Wei J.-C."/>
        </authorList>
    </citation>
    <scope>NUCLEOTIDE SEQUENCE [LARGE SCALE GENOMIC DNA]</scope>
    <source>
        <strain evidence="3">Z07020 / HMAS-L-300199</strain>
    </source>
</reference>
<accession>U1GEX9</accession>
<evidence type="ECO:0000313" key="3">
    <source>
        <dbReference type="Proteomes" id="UP000019373"/>
    </source>
</evidence>
<dbReference type="AlphaFoldDB" id="U1GEX9"/>
<feature type="compositionally biased region" description="Low complexity" evidence="1">
    <location>
        <begin position="73"/>
        <end position="82"/>
    </location>
</feature>
<dbReference type="Proteomes" id="UP000019373">
    <property type="component" value="Unassembled WGS sequence"/>
</dbReference>
<gene>
    <name evidence="2" type="ORF">EPUS_07377</name>
</gene>
<sequence>MEFFSIINKEYIIHIVIERVELDPLEQLKEELSDEDSINIKKEKIKNIKKEKNTELVPRTESTAWRILKFKVPSAEPESSTTESHKRGHSSTDDSFDRSTIELDQALGLPSTPKEKKSKKKKVEKKKKKVEKKKKKKGKKKITEEIEEEEDEDKEEEEEEKEEKEEEEEEEEEDKSKNKHELFYSPPVLRIKK</sequence>
<feature type="compositionally biased region" description="Basic residues" evidence="1">
    <location>
        <begin position="116"/>
        <end position="140"/>
    </location>
</feature>
<protein>
    <submittedName>
        <fullName evidence="2">Uncharacterized protein</fullName>
    </submittedName>
</protein>
<evidence type="ECO:0000313" key="2">
    <source>
        <dbReference type="EMBL" id="ERF76177.1"/>
    </source>
</evidence>
<dbReference type="RefSeq" id="XP_007786459.1">
    <property type="nucleotide sequence ID" value="XM_007788269.1"/>
</dbReference>
<dbReference type="EMBL" id="KE720776">
    <property type="protein sequence ID" value="ERF76177.1"/>
    <property type="molecule type" value="Genomic_DNA"/>
</dbReference>
<feature type="compositionally biased region" description="Basic and acidic residues" evidence="1">
    <location>
        <begin position="90"/>
        <end position="101"/>
    </location>
</feature>